<organism evidence="1 2">
    <name type="scientific">Sphingomonas echinoides</name>
    <dbReference type="NCBI Taxonomy" id="59803"/>
    <lineage>
        <taxon>Bacteria</taxon>
        <taxon>Pseudomonadati</taxon>
        <taxon>Pseudomonadota</taxon>
        <taxon>Alphaproteobacteria</taxon>
        <taxon>Sphingomonadales</taxon>
        <taxon>Sphingomonadaceae</taxon>
        <taxon>Sphingomonas</taxon>
    </lineage>
</organism>
<dbReference type="EMBL" id="JAWXXV010000001">
    <property type="protein sequence ID" value="MDX5983489.1"/>
    <property type="molecule type" value="Genomic_DNA"/>
</dbReference>
<evidence type="ECO:0000313" key="1">
    <source>
        <dbReference type="EMBL" id="MDX5983489.1"/>
    </source>
</evidence>
<dbReference type="Proteomes" id="UP001279660">
    <property type="component" value="Unassembled WGS sequence"/>
</dbReference>
<name>A0ABU4PL57_9SPHN</name>
<comment type="caution">
    <text evidence="1">The sequence shown here is derived from an EMBL/GenBank/DDBJ whole genome shotgun (WGS) entry which is preliminary data.</text>
</comment>
<gene>
    <name evidence="1" type="ORF">SIL82_04390</name>
</gene>
<evidence type="ECO:0008006" key="3">
    <source>
        <dbReference type="Google" id="ProtNLM"/>
    </source>
</evidence>
<evidence type="ECO:0000313" key="2">
    <source>
        <dbReference type="Proteomes" id="UP001279660"/>
    </source>
</evidence>
<dbReference type="RefSeq" id="WP_010405017.1">
    <property type="nucleotide sequence ID" value="NZ_JAWXXV010000001.1"/>
</dbReference>
<reference evidence="1 2" key="1">
    <citation type="submission" date="2023-11" db="EMBL/GenBank/DDBJ databases">
        <title>MicrobeMod: A computational toolkit for identifying prokaryotic methylation and restriction-modification with nanopore sequencing.</title>
        <authorList>
            <person name="Crits-Christoph A."/>
            <person name="Kang S.C."/>
            <person name="Lee H."/>
            <person name="Ostrov N."/>
        </authorList>
    </citation>
    <scope>NUCLEOTIDE SEQUENCE [LARGE SCALE GENOMIC DNA]</scope>
    <source>
        <strain evidence="1 2">ATCC 14820</strain>
    </source>
</reference>
<accession>A0ABU4PL57</accession>
<sequence>MLSKLVKIVSLGSVIAGATIAPAAAQYRRQDYVVIWYTDENETTISGQRVVFCDGGSVRVGMPTLYEETIYYGCS</sequence>
<proteinExistence type="predicted"/>
<keyword evidence="2" id="KW-1185">Reference proteome</keyword>
<protein>
    <recommendedName>
        <fullName evidence="3">Secreted protein</fullName>
    </recommendedName>
</protein>